<dbReference type="Proteomes" id="UP000054097">
    <property type="component" value="Unassembled WGS sequence"/>
</dbReference>
<gene>
    <name evidence="2" type="ORF">M408DRAFT_331119</name>
</gene>
<feature type="region of interest" description="Disordered" evidence="1">
    <location>
        <begin position="94"/>
        <end position="119"/>
    </location>
</feature>
<dbReference type="AlphaFoldDB" id="A0A0C3ALX0"/>
<keyword evidence="3" id="KW-1185">Reference proteome</keyword>
<evidence type="ECO:0000313" key="2">
    <source>
        <dbReference type="EMBL" id="KIM25575.1"/>
    </source>
</evidence>
<proteinExistence type="predicted"/>
<dbReference type="OrthoDB" id="3211926at2759"/>
<name>A0A0C3ALX0_SERVB</name>
<organism evidence="2 3">
    <name type="scientific">Serendipita vermifera MAFF 305830</name>
    <dbReference type="NCBI Taxonomy" id="933852"/>
    <lineage>
        <taxon>Eukaryota</taxon>
        <taxon>Fungi</taxon>
        <taxon>Dikarya</taxon>
        <taxon>Basidiomycota</taxon>
        <taxon>Agaricomycotina</taxon>
        <taxon>Agaricomycetes</taxon>
        <taxon>Sebacinales</taxon>
        <taxon>Serendipitaceae</taxon>
        <taxon>Serendipita</taxon>
    </lineage>
</organism>
<accession>A0A0C3ALX0</accession>
<evidence type="ECO:0000256" key="1">
    <source>
        <dbReference type="SAM" id="MobiDB-lite"/>
    </source>
</evidence>
<dbReference type="HOGENOM" id="CLU_987361_0_0_1"/>
<sequence length="283" mass="30796">MPQIERPTNRLPLRDLPLSLFIHPAGSKTESLLGKKRPYSPSSIVSPSKRRLLAVEGVLSPRSPFKKAVTDLKRALPSLQTPGRNLLEDFQRSPVSAEKSVRQPSFAGEGIHGGRTIKPAASTGLLAPSFVLGQANQPKPRVAAEPSKAEAELLAMLANAPKPTMMFLPGEGHARPMRSKDDDPEEVHYPGFDICADDDDESGSSTAPEVARDTLEDMDAEEEAEEDAKENQAPYDPLRFNTPTLSARSSMSSLAGPPRRRRTARDRLQAELDGDLSSDDELL</sequence>
<feature type="compositionally biased region" description="Acidic residues" evidence="1">
    <location>
        <begin position="216"/>
        <end position="228"/>
    </location>
</feature>
<protein>
    <submittedName>
        <fullName evidence="2">Uncharacterized protein</fullName>
    </submittedName>
</protein>
<feature type="compositionally biased region" description="Polar residues" evidence="1">
    <location>
        <begin position="241"/>
        <end position="253"/>
    </location>
</feature>
<feature type="region of interest" description="Disordered" evidence="1">
    <location>
        <begin position="169"/>
        <end position="283"/>
    </location>
</feature>
<dbReference type="EMBL" id="KN824313">
    <property type="protein sequence ID" value="KIM25575.1"/>
    <property type="molecule type" value="Genomic_DNA"/>
</dbReference>
<feature type="compositionally biased region" description="Basic and acidic residues" evidence="1">
    <location>
        <begin position="172"/>
        <end position="181"/>
    </location>
</feature>
<reference evidence="3" key="2">
    <citation type="submission" date="2015-01" db="EMBL/GenBank/DDBJ databases">
        <title>Evolutionary Origins and Diversification of the Mycorrhizal Mutualists.</title>
        <authorList>
            <consortium name="DOE Joint Genome Institute"/>
            <consortium name="Mycorrhizal Genomics Consortium"/>
            <person name="Kohler A."/>
            <person name="Kuo A."/>
            <person name="Nagy L.G."/>
            <person name="Floudas D."/>
            <person name="Copeland A."/>
            <person name="Barry K.W."/>
            <person name="Cichocki N."/>
            <person name="Veneault-Fourrey C."/>
            <person name="LaButti K."/>
            <person name="Lindquist E.A."/>
            <person name="Lipzen A."/>
            <person name="Lundell T."/>
            <person name="Morin E."/>
            <person name="Murat C."/>
            <person name="Riley R."/>
            <person name="Ohm R."/>
            <person name="Sun H."/>
            <person name="Tunlid A."/>
            <person name="Henrissat B."/>
            <person name="Grigoriev I.V."/>
            <person name="Hibbett D.S."/>
            <person name="Martin F."/>
        </authorList>
    </citation>
    <scope>NUCLEOTIDE SEQUENCE [LARGE SCALE GENOMIC DNA]</scope>
    <source>
        <strain evidence="3">MAFF 305830</strain>
    </source>
</reference>
<feature type="compositionally biased region" description="Acidic residues" evidence="1">
    <location>
        <begin position="272"/>
        <end position="283"/>
    </location>
</feature>
<evidence type="ECO:0000313" key="3">
    <source>
        <dbReference type="Proteomes" id="UP000054097"/>
    </source>
</evidence>
<feature type="region of interest" description="Disordered" evidence="1">
    <location>
        <begin position="27"/>
        <end position="46"/>
    </location>
</feature>
<reference evidence="2 3" key="1">
    <citation type="submission" date="2014-04" db="EMBL/GenBank/DDBJ databases">
        <authorList>
            <consortium name="DOE Joint Genome Institute"/>
            <person name="Kuo A."/>
            <person name="Zuccaro A."/>
            <person name="Kohler A."/>
            <person name="Nagy L.G."/>
            <person name="Floudas D."/>
            <person name="Copeland A."/>
            <person name="Barry K.W."/>
            <person name="Cichocki N."/>
            <person name="Veneault-Fourrey C."/>
            <person name="LaButti K."/>
            <person name="Lindquist E.A."/>
            <person name="Lipzen A."/>
            <person name="Lundell T."/>
            <person name="Morin E."/>
            <person name="Murat C."/>
            <person name="Sun H."/>
            <person name="Tunlid A."/>
            <person name="Henrissat B."/>
            <person name="Grigoriev I.V."/>
            <person name="Hibbett D.S."/>
            <person name="Martin F."/>
            <person name="Nordberg H.P."/>
            <person name="Cantor M.N."/>
            <person name="Hua S.X."/>
        </authorList>
    </citation>
    <scope>NUCLEOTIDE SEQUENCE [LARGE SCALE GENOMIC DNA]</scope>
    <source>
        <strain evidence="2 3">MAFF 305830</strain>
    </source>
</reference>